<name>A0A4V6WQA3_9BURK</name>
<evidence type="ECO:0000313" key="3">
    <source>
        <dbReference type="Proteomes" id="UP000305539"/>
    </source>
</evidence>
<evidence type="ECO:0000256" key="1">
    <source>
        <dbReference type="SAM" id="Phobius"/>
    </source>
</evidence>
<organism evidence="2 3">
    <name type="scientific">Trinickia terrae</name>
    <dbReference type="NCBI Taxonomy" id="2571161"/>
    <lineage>
        <taxon>Bacteria</taxon>
        <taxon>Pseudomonadati</taxon>
        <taxon>Pseudomonadota</taxon>
        <taxon>Betaproteobacteria</taxon>
        <taxon>Burkholderiales</taxon>
        <taxon>Burkholderiaceae</taxon>
        <taxon>Trinickia</taxon>
    </lineage>
</organism>
<keyword evidence="1" id="KW-1133">Transmembrane helix</keyword>
<keyword evidence="1" id="KW-0472">Membrane</keyword>
<sequence length="110" mass="11905">MLKLFEGAMLIGGFVLYLIPAMEADARERDNALAITMVNVLLGWTIVGWFAALKAARSPSGERRLPHVGLRIRRATARATIDKLVAHARNCSPFGRAATDARRTTVGACA</sequence>
<keyword evidence="3" id="KW-1185">Reference proteome</keyword>
<accession>A0A4V6WQA3</accession>
<keyword evidence="1" id="KW-0812">Transmembrane</keyword>
<reference evidence="2 3" key="1">
    <citation type="submission" date="2019-04" db="EMBL/GenBank/DDBJ databases">
        <title>Trinickia sp. 7GSK02, isolated from subtropical forest soil.</title>
        <authorList>
            <person name="Gao Z.-H."/>
            <person name="Qiu L.-H."/>
        </authorList>
    </citation>
    <scope>NUCLEOTIDE SEQUENCE [LARGE SCALE GENOMIC DNA]</scope>
    <source>
        <strain evidence="2 3">7GSK02</strain>
    </source>
</reference>
<dbReference type="RefSeq" id="WP_136895501.1">
    <property type="nucleotide sequence ID" value="NZ_SWJE01000007.1"/>
</dbReference>
<dbReference type="Proteomes" id="UP000305539">
    <property type="component" value="Unassembled WGS sequence"/>
</dbReference>
<dbReference type="InterPro" id="IPR016410">
    <property type="entry name" value="Phage_imm"/>
</dbReference>
<dbReference type="EMBL" id="SWJE01000007">
    <property type="protein sequence ID" value="TKC88290.1"/>
    <property type="molecule type" value="Genomic_DNA"/>
</dbReference>
<protein>
    <submittedName>
        <fullName evidence="2">Superinfection immunity protein</fullName>
    </submittedName>
</protein>
<evidence type="ECO:0000313" key="2">
    <source>
        <dbReference type="EMBL" id="TKC88290.1"/>
    </source>
</evidence>
<dbReference type="Pfam" id="PF14373">
    <property type="entry name" value="Imm_superinfect"/>
    <property type="match status" value="1"/>
</dbReference>
<feature type="transmembrane region" description="Helical" evidence="1">
    <location>
        <begin position="33"/>
        <end position="53"/>
    </location>
</feature>
<comment type="caution">
    <text evidence="2">The sequence shown here is derived from an EMBL/GenBank/DDBJ whole genome shotgun (WGS) entry which is preliminary data.</text>
</comment>
<dbReference type="OrthoDB" id="9099722at2"/>
<gene>
    <name evidence="2" type="ORF">FAZ69_14160</name>
</gene>
<proteinExistence type="predicted"/>
<dbReference type="AlphaFoldDB" id="A0A4V6WQA3"/>